<gene>
    <name evidence="2" type="ORF">CH238_15055</name>
    <name evidence="1" type="ORF">CLOLEP_03403</name>
</gene>
<reference evidence="2 4" key="3">
    <citation type="submission" date="2017-07" db="EMBL/GenBank/DDBJ databases">
        <title>Prevalence of linear plasmids in Cutibacterium (Propionibacterium) acnes isolates obtained from prostatic tissue.</title>
        <authorList>
            <person name="Davidsson S."/>
            <person name="Carlsson J."/>
            <person name="Molling P."/>
            <person name="Andren O."/>
            <person name="Andersson S.-O."/>
            <person name="Brzuszkiewicz E."/>
            <person name="Poehlein A."/>
            <person name="Al-Zeer M."/>
            <person name="Brinkmann V."/>
            <person name="Scavenius C."/>
            <person name="Nazipi S."/>
            <person name="Soderquist B."/>
            <person name="Bruggemann H."/>
        </authorList>
    </citation>
    <scope>NUCLEOTIDE SEQUENCE [LARGE SCALE GENOMIC DNA]</scope>
    <source>
        <strain evidence="2 4">DSM 753</strain>
    </source>
</reference>
<evidence type="ECO:0000313" key="3">
    <source>
        <dbReference type="Proteomes" id="UP000003490"/>
    </source>
</evidence>
<comment type="caution">
    <text evidence="1">The sequence shown here is derived from an EMBL/GenBank/DDBJ whole genome shotgun (WGS) entry which is preliminary data.</text>
</comment>
<dbReference type="Proteomes" id="UP000220611">
    <property type="component" value="Unassembled WGS sequence"/>
</dbReference>
<dbReference type="AlphaFoldDB" id="A7VXS8"/>
<dbReference type="EMBL" id="ABCB02000021">
    <property type="protein sequence ID" value="EDO59356.1"/>
    <property type="molecule type" value="Genomic_DNA"/>
</dbReference>
<reference evidence="1 3" key="1">
    <citation type="submission" date="2007-08" db="EMBL/GenBank/DDBJ databases">
        <title>Draft genome sequence of Clostridium leptum (DSM 753).</title>
        <authorList>
            <person name="Sudarsanam P."/>
            <person name="Ley R."/>
            <person name="Guruge J."/>
            <person name="Turnbaugh P.J."/>
            <person name="Mahowald M."/>
            <person name="Liep D."/>
            <person name="Gordon J."/>
        </authorList>
    </citation>
    <scope>NUCLEOTIDE SEQUENCE [LARGE SCALE GENOMIC DNA]</scope>
    <source>
        <strain evidence="1 3">DSM 753</strain>
    </source>
</reference>
<keyword evidence="4" id="KW-1185">Reference proteome</keyword>
<evidence type="ECO:0000313" key="4">
    <source>
        <dbReference type="Proteomes" id="UP000220611"/>
    </source>
</evidence>
<dbReference type="Proteomes" id="UP000003490">
    <property type="component" value="Unassembled WGS sequence"/>
</dbReference>
<organism evidence="1 3">
    <name type="scientific">[Clostridium] leptum DSM 753</name>
    <dbReference type="NCBI Taxonomy" id="428125"/>
    <lineage>
        <taxon>Bacteria</taxon>
        <taxon>Bacillati</taxon>
        <taxon>Bacillota</taxon>
        <taxon>Clostridia</taxon>
        <taxon>Eubacteriales</taxon>
        <taxon>Oscillospiraceae</taxon>
        <taxon>Oscillospiraceae incertae sedis</taxon>
    </lineage>
</organism>
<evidence type="ECO:0000313" key="1">
    <source>
        <dbReference type="EMBL" id="EDO59356.1"/>
    </source>
</evidence>
<sequence>MGQPVRYYSLADGSEKIRLCKSEKRSLLIMEHTVDEIKEIIESDSDMAPRNKLHALQFTVGRSDGLL</sequence>
<dbReference type="HOGENOM" id="CLU_2804874_0_0_9"/>
<protein>
    <submittedName>
        <fullName evidence="1">Uncharacterized protein</fullName>
    </submittedName>
</protein>
<evidence type="ECO:0000313" key="2">
    <source>
        <dbReference type="EMBL" id="PEQ23206.1"/>
    </source>
</evidence>
<accession>A7VXS8</accession>
<reference evidence="1 3" key="2">
    <citation type="submission" date="2007-08" db="EMBL/GenBank/DDBJ databases">
        <authorList>
            <person name="Fulton L."/>
            <person name="Clifton S."/>
            <person name="Fulton B."/>
            <person name="Xu J."/>
            <person name="Minx P."/>
            <person name="Pepin K.H."/>
            <person name="Johnson M."/>
            <person name="Thiruvilangam P."/>
            <person name="Bhonagiri V."/>
            <person name="Nash W.E."/>
            <person name="Wang C."/>
            <person name="Mardis E.R."/>
            <person name="Wilson R.K."/>
        </authorList>
    </citation>
    <scope>NUCLEOTIDE SEQUENCE [LARGE SCALE GENOMIC DNA]</scope>
    <source>
        <strain evidence="1 3">DSM 753</strain>
    </source>
</reference>
<name>A7VXS8_9FIRM</name>
<proteinExistence type="predicted"/>
<dbReference type="EMBL" id="NOXF01000040">
    <property type="protein sequence ID" value="PEQ23206.1"/>
    <property type="molecule type" value="Genomic_DNA"/>
</dbReference>